<dbReference type="Proteomes" id="UP001054945">
    <property type="component" value="Unassembled WGS sequence"/>
</dbReference>
<evidence type="ECO:0000256" key="1">
    <source>
        <dbReference type="SAM" id="MobiDB-lite"/>
    </source>
</evidence>
<proteinExistence type="predicted"/>
<dbReference type="AlphaFoldDB" id="A0AAV4WZ87"/>
<feature type="region of interest" description="Disordered" evidence="1">
    <location>
        <begin position="102"/>
        <end position="128"/>
    </location>
</feature>
<keyword evidence="3" id="KW-1185">Reference proteome</keyword>
<sequence length="128" mass="13679">MDCSSRELNCTAWIPTGVPGTAFPAATFSPVGTPPPPPYRTTGAEAFGYVGTCASWEDRCQSTRELSVARLCAVLLSPEGPPLPTQQPWRKRLDDSFTGKIRIPDGLVTSGDDGSSSQSSNISLWPCF</sequence>
<dbReference type="EMBL" id="BPLR01016894">
    <property type="protein sequence ID" value="GIY87151.1"/>
    <property type="molecule type" value="Genomic_DNA"/>
</dbReference>
<organism evidence="2 3">
    <name type="scientific">Caerostris extrusa</name>
    <name type="common">Bark spider</name>
    <name type="synonym">Caerostris bankana</name>
    <dbReference type="NCBI Taxonomy" id="172846"/>
    <lineage>
        <taxon>Eukaryota</taxon>
        <taxon>Metazoa</taxon>
        <taxon>Ecdysozoa</taxon>
        <taxon>Arthropoda</taxon>
        <taxon>Chelicerata</taxon>
        <taxon>Arachnida</taxon>
        <taxon>Araneae</taxon>
        <taxon>Araneomorphae</taxon>
        <taxon>Entelegynae</taxon>
        <taxon>Araneoidea</taxon>
        <taxon>Araneidae</taxon>
        <taxon>Caerostris</taxon>
    </lineage>
</organism>
<feature type="compositionally biased region" description="Low complexity" evidence="1">
    <location>
        <begin position="110"/>
        <end position="120"/>
    </location>
</feature>
<accession>A0AAV4WZ87</accession>
<evidence type="ECO:0000313" key="2">
    <source>
        <dbReference type="EMBL" id="GIY87151.1"/>
    </source>
</evidence>
<gene>
    <name evidence="2" type="ORF">CEXT_14561</name>
</gene>
<comment type="caution">
    <text evidence="2">The sequence shown here is derived from an EMBL/GenBank/DDBJ whole genome shotgun (WGS) entry which is preliminary data.</text>
</comment>
<name>A0AAV4WZ87_CAEEX</name>
<protein>
    <submittedName>
        <fullName evidence="2">Uncharacterized protein</fullName>
    </submittedName>
</protein>
<reference evidence="2 3" key="1">
    <citation type="submission" date="2021-06" db="EMBL/GenBank/DDBJ databases">
        <title>Caerostris extrusa draft genome.</title>
        <authorList>
            <person name="Kono N."/>
            <person name="Arakawa K."/>
        </authorList>
    </citation>
    <scope>NUCLEOTIDE SEQUENCE [LARGE SCALE GENOMIC DNA]</scope>
</reference>
<evidence type="ECO:0000313" key="3">
    <source>
        <dbReference type="Proteomes" id="UP001054945"/>
    </source>
</evidence>